<reference evidence="2 3" key="1">
    <citation type="journal article" date="2020" name="Genomics">
        <title>Complete, high-quality genomes from long-read metagenomic sequencing of two wolf lichen thalli reveals enigmatic genome architecture.</title>
        <authorList>
            <person name="McKenzie S.K."/>
            <person name="Walston R.F."/>
            <person name="Allen J.L."/>
        </authorList>
    </citation>
    <scope>NUCLEOTIDE SEQUENCE [LARGE SCALE GENOMIC DNA]</scope>
    <source>
        <strain evidence="2">WasteWater1</strain>
    </source>
</reference>
<evidence type="ECO:0000313" key="3">
    <source>
        <dbReference type="Proteomes" id="UP000593566"/>
    </source>
</evidence>
<dbReference type="Proteomes" id="UP000593566">
    <property type="component" value="Unassembled WGS sequence"/>
</dbReference>
<feature type="transmembrane region" description="Helical" evidence="1">
    <location>
        <begin position="145"/>
        <end position="165"/>
    </location>
</feature>
<organism evidence="2 3">
    <name type="scientific">Letharia lupina</name>
    <dbReference type="NCBI Taxonomy" id="560253"/>
    <lineage>
        <taxon>Eukaryota</taxon>
        <taxon>Fungi</taxon>
        <taxon>Dikarya</taxon>
        <taxon>Ascomycota</taxon>
        <taxon>Pezizomycotina</taxon>
        <taxon>Lecanoromycetes</taxon>
        <taxon>OSLEUM clade</taxon>
        <taxon>Lecanoromycetidae</taxon>
        <taxon>Lecanorales</taxon>
        <taxon>Lecanorineae</taxon>
        <taxon>Parmeliaceae</taxon>
        <taxon>Letharia</taxon>
    </lineage>
</organism>
<keyword evidence="1" id="KW-0812">Transmembrane</keyword>
<accession>A0A8H6FA38</accession>
<dbReference type="RefSeq" id="XP_037150332.1">
    <property type="nucleotide sequence ID" value="XM_037293503.1"/>
</dbReference>
<dbReference type="EMBL" id="JACCJB010000015">
    <property type="protein sequence ID" value="KAF6220897.1"/>
    <property type="molecule type" value="Genomic_DNA"/>
</dbReference>
<keyword evidence="3" id="KW-1185">Reference proteome</keyword>
<keyword evidence="1" id="KW-0472">Membrane</keyword>
<feature type="transmembrane region" description="Helical" evidence="1">
    <location>
        <begin position="98"/>
        <end position="118"/>
    </location>
</feature>
<name>A0A8H6FA38_9LECA</name>
<dbReference type="AlphaFoldDB" id="A0A8H6FA38"/>
<feature type="transmembrane region" description="Helical" evidence="1">
    <location>
        <begin position="503"/>
        <end position="529"/>
    </location>
</feature>
<keyword evidence="1" id="KW-1133">Transmembrane helix</keyword>
<proteinExistence type="predicted"/>
<evidence type="ECO:0000313" key="2">
    <source>
        <dbReference type="EMBL" id="KAF6220897.1"/>
    </source>
</evidence>
<gene>
    <name evidence="2" type="ORF">HO133_002577</name>
</gene>
<sequence>MADVQVRTSVELSEIESLATTAASIGRPPSRHQPAKSAVDRASHSLGKLSRKKNLKVLDLLVVLVTWICLAIAVIAITPRLDVAWTLRLQHQLQVIGLMLSIMSQCLQILAPNLWIMVEAWCSKPKLQNFDAIFRNSIMVSNAHLIWRALLLAFIVLPIGLSLAYKVFVGGQSTHDFGNHTSWYGMTGAPGLTRNTVLRFGPSYMTNATLPFIAASADFETLPSFPQPYGFNNLVISNTSSAFLDAPLPSQVPLLQQSLHEDTTSTFTLTADVHATVTTYNHSIETSRDDDAFWDFYLNQMGLNSAPDSFSLGISWIDLSSGKTLGILTGNQTEDASWIILSFFQQSDHLNSSDIWIPAFRANAFLFNTRREICNATWHITYNSMQLTEGNCSVSSPLPNQNPLFTTNLAFSTYYMPSLAEYLAPLSTPSSAAATEQNVYEWGNQWLMSTFTTTVAGMYWSRLTALLGPDSYVNGTIPAYNDEVNYTIPDTLLSNRQTMNPSWALYVVLGVQPVLISLIFIASFVLSYFSAVDGANFGIIAILAGARTETLKLFDGASFSGTLKKPVGVQIDTITTRHENGPQIEYAFYDDGIPPEPSATATWRHHFMPSRFDTRKNTGYHKVDV</sequence>
<evidence type="ECO:0000256" key="1">
    <source>
        <dbReference type="SAM" id="Phobius"/>
    </source>
</evidence>
<feature type="transmembrane region" description="Helical" evidence="1">
    <location>
        <begin position="57"/>
        <end position="78"/>
    </location>
</feature>
<dbReference type="GeneID" id="59330990"/>
<protein>
    <submittedName>
        <fullName evidence="2">Uncharacterized protein</fullName>
    </submittedName>
</protein>
<comment type="caution">
    <text evidence="2">The sequence shown here is derived from an EMBL/GenBank/DDBJ whole genome shotgun (WGS) entry which is preliminary data.</text>
</comment>